<dbReference type="EC" id="2.3.2.26" evidence="2"/>
<dbReference type="AlphaFoldDB" id="A0AA86VW60"/>
<dbReference type="Gramene" id="rna-AYBTSS11_LOCUS2877">
    <property type="protein sequence ID" value="CAJ1889755.1"/>
    <property type="gene ID" value="gene-AYBTSS11_LOCUS2877"/>
</dbReference>
<evidence type="ECO:0000256" key="1">
    <source>
        <dbReference type="ARBA" id="ARBA00000885"/>
    </source>
</evidence>
<sequence>MDAPRKQQVSLRGASAKEITRDALLQKVSQERELRNYAKRAAAAALFIQSMEAVQGHKDSFFATSATVGDSGTSLSWCDDSKLDFRQFAETISILYYPYLNSASKGPLQESRFHETVLYDPIGKPEIFCECHSGAHDITIVTSLAMRVLVMLTDLKGWKGITNDNLFDADLAVEDLIQFMGGKKSGCYVSIGRYISALENHSSLSKTTQADENFFITASAITLGVRPFYLTNYDAEVPKTQDFNDAAEQYIIYLLTIPWLVKHLPLVLLPALKHKSILFPCFQTLLEHLSDVYLDAAFQ</sequence>
<comment type="catalytic activity">
    <reaction evidence="1">
        <text>S-ubiquitinyl-[E2 ubiquitin-conjugating enzyme]-L-cysteine + [acceptor protein]-L-lysine = [E2 ubiquitin-conjugating enzyme]-L-cysteine + N(6)-ubiquitinyl-[acceptor protein]-L-lysine.</text>
        <dbReference type="EC" id="2.3.2.26"/>
    </reaction>
</comment>
<keyword evidence="3" id="KW-0808">Transferase</keyword>
<dbReference type="InterPro" id="IPR044611">
    <property type="entry name" value="E3A/B/C-like"/>
</dbReference>
<evidence type="ECO:0000313" key="5">
    <source>
        <dbReference type="Proteomes" id="UP001189624"/>
    </source>
</evidence>
<accession>A0AA86VW60</accession>
<dbReference type="Proteomes" id="UP001189624">
    <property type="component" value="Chromosome 1"/>
</dbReference>
<dbReference type="GO" id="GO:0000209">
    <property type="term" value="P:protein polyubiquitination"/>
    <property type="evidence" value="ECO:0007669"/>
    <property type="project" value="InterPro"/>
</dbReference>
<dbReference type="GO" id="GO:0006511">
    <property type="term" value="P:ubiquitin-dependent protein catabolic process"/>
    <property type="evidence" value="ECO:0007669"/>
    <property type="project" value="TreeGrafter"/>
</dbReference>
<reference evidence="4" key="1">
    <citation type="submission" date="2023-10" db="EMBL/GenBank/DDBJ databases">
        <authorList>
            <person name="Domelevo Entfellner J.-B."/>
        </authorList>
    </citation>
    <scope>NUCLEOTIDE SEQUENCE</scope>
</reference>
<protein>
    <recommendedName>
        <fullName evidence="2">HECT-type E3 ubiquitin transferase</fullName>
        <ecNumber evidence="2">2.3.2.26</ecNumber>
    </recommendedName>
</protein>
<proteinExistence type="predicted"/>
<dbReference type="EMBL" id="OY731398">
    <property type="protein sequence ID" value="CAJ1889755.1"/>
    <property type="molecule type" value="Genomic_DNA"/>
</dbReference>
<name>A0AA86VW60_9FABA</name>
<dbReference type="GO" id="GO:0061630">
    <property type="term" value="F:ubiquitin protein ligase activity"/>
    <property type="evidence" value="ECO:0007669"/>
    <property type="project" value="UniProtKB-EC"/>
</dbReference>
<dbReference type="PANTHER" id="PTHR45700:SF2">
    <property type="entry name" value="UBIQUITIN-PROTEIN LIGASE E3C"/>
    <property type="match status" value="1"/>
</dbReference>
<organism evidence="4 5">
    <name type="scientific">Sphenostylis stenocarpa</name>
    <dbReference type="NCBI Taxonomy" id="92480"/>
    <lineage>
        <taxon>Eukaryota</taxon>
        <taxon>Viridiplantae</taxon>
        <taxon>Streptophyta</taxon>
        <taxon>Embryophyta</taxon>
        <taxon>Tracheophyta</taxon>
        <taxon>Spermatophyta</taxon>
        <taxon>Magnoliopsida</taxon>
        <taxon>eudicotyledons</taxon>
        <taxon>Gunneridae</taxon>
        <taxon>Pentapetalae</taxon>
        <taxon>rosids</taxon>
        <taxon>fabids</taxon>
        <taxon>Fabales</taxon>
        <taxon>Fabaceae</taxon>
        <taxon>Papilionoideae</taxon>
        <taxon>50 kb inversion clade</taxon>
        <taxon>NPAAA clade</taxon>
        <taxon>indigoferoid/millettioid clade</taxon>
        <taxon>Phaseoleae</taxon>
        <taxon>Sphenostylis</taxon>
    </lineage>
</organism>
<evidence type="ECO:0000313" key="4">
    <source>
        <dbReference type="EMBL" id="CAJ1889755.1"/>
    </source>
</evidence>
<evidence type="ECO:0000256" key="3">
    <source>
        <dbReference type="ARBA" id="ARBA00022679"/>
    </source>
</evidence>
<gene>
    <name evidence="4" type="ORF">AYBTSS11_LOCUS2877</name>
</gene>
<evidence type="ECO:0000256" key="2">
    <source>
        <dbReference type="ARBA" id="ARBA00012485"/>
    </source>
</evidence>
<dbReference type="PANTHER" id="PTHR45700">
    <property type="entry name" value="UBIQUITIN-PROTEIN LIGASE E3C"/>
    <property type="match status" value="1"/>
</dbReference>
<keyword evidence="5" id="KW-1185">Reference proteome</keyword>